<dbReference type="Proteomes" id="UP001367508">
    <property type="component" value="Unassembled WGS sequence"/>
</dbReference>
<dbReference type="AlphaFoldDB" id="A0AAN9MQ74"/>
<accession>A0AAN9MQ74</accession>
<evidence type="ECO:0000313" key="10">
    <source>
        <dbReference type="EMBL" id="KAK7358617.1"/>
    </source>
</evidence>
<dbReference type="SUPFAM" id="SSF103506">
    <property type="entry name" value="Mitochondrial carrier"/>
    <property type="match status" value="1"/>
</dbReference>
<dbReference type="InterPro" id="IPR018108">
    <property type="entry name" value="MCP_transmembrane"/>
</dbReference>
<dbReference type="Pfam" id="PF00153">
    <property type="entry name" value="Mito_carr"/>
    <property type="match status" value="3"/>
</dbReference>
<organism evidence="10 11">
    <name type="scientific">Canavalia gladiata</name>
    <name type="common">Sword bean</name>
    <name type="synonym">Dolichos gladiatus</name>
    <dbReference type="NCBI Taxonomy" id="3824"/>
    <lineage>
        <taxon>Eukaryota</taxon>
        <taxon>Viridiplantae</taxon>
        <taxon>Streptophyta</taxon>
        <taxon>Embryophyta</taxon>
        <taxon>Tracheophyta</taxon>
        <taxon>Spermatophyta</taxon>
        <taxon>Magnoliopsida</taxon>
        <taxon>eudicotyledons</taxon>
        <taxon>Gunneridae</taxon>
        <taxon>Pentapetalae</taxon>
        <taxon>rosids</taxon>
        <taxon>fabids</taxon>
        <taxon>Fabales</taxon>
        <taxon>Fabaceae</taxon>
        <taxon>Papilionoideae</taxon>
        <taxon>50 kb inversion clade</taxon>
        <taxon>NPAAA clade</taxon>
        <taxon>indigoferoid/millettioid clade</taxon>
        <taxon>Phaseoleae</taxon>
        <taxon>Canavalia</taxon>
    </lineage>
</organism>
<evidence type="ECO:0000256" key="6">
    <source>
        <dbReference type="ARBA" id="ARBA00022989"/>
    </source>
</evidence>
<evidence type="ECO:0000313" key="11">
    <source>
        <dbReference type="Proteomes" id="UP001367508"/>
    </source>
</evidence>
<keyword evidence="11" id="KW-1185">Reference proteome</keyword>
<dbReference type="EMBL" id="JAYMYQ010000001">
    <property type="protein sequence ID" value="KAK7358617.1"/>
    <property type="molecule type" value="Genomic_DNA"/>
</dbReference>
<feature type="region of interest" description="Disordered" evidence="9">
    <location>
        <begin position="1"/>
        <end position="27"/>
    </location>
</feature>
<dbReference type="InterPro" id="IPR023395">
    <property type="entry name" value="MCP_dom_sf"/>
</dbReference>
<evidence type="ECO:0000256" key="3">
    <source>
        <dbReference type="ARBA" id="ARBA00022448"/>
    </source>
</evidence>
<dbReference type="FunFam" id="1.50.40.10:FF:000179">
    <property type="entry name" value="S-adenosylmethionine carrier 1, chloroplastic/mitochondrial isoform A"/>
    <property type="match status" value="1"/>
</dbReference>
<name>A0AAN9MQ74_CANGL</name>
<gene>
    <name evidence="10" type="ORF">VNO77_00552</name>
</gene>
<dbReference type="PROSITE" id="PS50920">
    <property type="entry name" value="SOLCAR"/>
    <property type="match status" value="3"/>
</dbReference>
<protein>
    <submittedName>
        <fullName evidence="10">Uncharacterized protein</fullName>
    </submittedName>
</protein>
<reference evidence="10 11" key="1">
    <citation type="submission" date="2024-01" db="EMBL/GenBank/DDBJ databases">
        <title>The genomes of 5 underutilized Papilionoideae crops provide insights into root nodulation and disease resistanc.</title>
        <authorList>
            <person name="Jiang F."/>
        </authorList>
    </citation>
    <scope>NUCLEOTIDE SEQUENCE [LARGE SCALE GENOMIC DNA]</scope>
    <source>
        <strain evidence="10">LVBAO_FW01</strain>
        <tissue evidence="10">Leaves</tissue>
    </source>
</reference>
<dbReference type="PANTHER" id="PTHR45667">
    <property type="entry name" value="S-ADENOSYLMETHIONINE MITOCHONDRIAL CARRIER PROTEIN"/>
    <property type="match status" value="1"/>
</dbReference>
<keyword evidence="4 8" id="KW-0812">Transmembrane</keyword>
<dbReference type="GO" id="GO:0016020">
    <property type="term" value="C:membrane"/>
    <property type="evidence" value="ECO:0007669"/>
    <property type="project" value="UniProtKB-SubCell"/>
</dbReference>
<evidence type="ECO:0000256" key="5">
    <source>
        <dbReference type="ARBA" id="ARBA00022737"/>
    </source>
</evidence>
<evidence type="ECO:0000256" key="4">
    <source>
        <dbReference type="ARBA" id="ARBA00022692"/>
    </source>
</evidence>
<proteinExistence type="inferred from homology"/>
<keyword evidence="6" id="KW-1133">Transmembrane helix</keyword>
<keyword evidence="7 8" id="KW-0472">Membrane</keyword>
<comment type="subcellular location">
    <subcellularLocation>
        <location evidence="1">Membrane</location>
        <topology evidence="1">Multi-pass membrane protein</topology>
    </subcellularLocation>
</comment>
<evidence type="ECO:0000256" key="2">
    <source>
        <dbReference type="ARBA" id="ARBA00006375"/>
    </source>
</evidence>
<keyword evidence="5" id="KW-0677">Repeat</keyword>
<evidence type="ECO:0000256" key="7">
    <source>
        <dbReference type="ARBA" id="ARBA00023136"/>
    </source>
</evidence>
<evidence type="ECO:0000256" key="9">
    <source>
        <dbReference type="SAM" id="MobiDB-lite"/>
    </source>
</evidence>
<feature type="repeat" description="Solcar" evidence="8">
    <location>
        <begin position="452"/>
        <end position="535"/>
    </location>
</feature>
<dbReference type="FunFam" id="1.50.40.10:FF:000080">
    <property type="entry name" value="Mitochondrial substrate carrier protein-like"/>
    <property type="match status" value="1"/>
</dbReference>
<feature type="repeat" description="Solcar" evidence="8">
    <location>
        <begin position="545"/>
        <end position="633"/>
    </location>
</feature>
<evidence type="ECO:0000256" key="8">
    <source>
        <dbReference type="PROSITE-ProRule" id="PRU00282"/>
    </source>
</evidence>
<sequence>MSGSNKSPINKKDQQSIKYRKTQHGGASFKADLSCVDYSPSLTNNENKQCYRNSQPKSPQILSTAQLISAIGQIWDSASGPLSFILPKENVNQDDQGLPKEKILDSIDEKKNDLVYTSNNSNYYPVSGCGLQIVQEKLDFPKVMQKMLLLQSSTESQDYIHSLFQRFSQPGDKNSNKDWREMELGNGEISCKTGDIYWWMSRNAPKANCHTNVSEPESLKTNSPIAGDSISIGTSTPVLANENDVCSSDLITDETQSLPNDAILNTRKVSPLCSDYFLQAVPDTKADVGACQTTLSSSICVDYHINSLANYNSASVRCQHEIGDNKSLEIQKGHFSDITDDEPKIQIFSTTLQKPCYSQGKQEHAFSGALAGICVSLCLHPVDTIKTVIQSCRAEHRSIFYIGKSIVSDRGLFGLYRGITTNIVCSAPISAVYTFTYESVKAALLPYLPKEYYSFAHCVGGGCASIATSFIFTPSERIKQQMQVGCHYRNCWDVLVGIIRSGGFSSLYAGWRAVLCRNIPHSIIKFYTYESLKQMMPSLPSNIQPNTFQTLVCGGLAGSTAALFTTPFDVIKTRLQTQIPGSANQYDSVLHALYRISKSEGLKGLYRGLTPRLIMYVSQGSLFFASYEFFKRAFSLEASHPTDLCIQGR</sequence>
<dbReference type="Gene3D" id="1.50.40.10">
    <property type="entry name" value="Mitochondrial carrier domain"/>
    <property type="match status" value="2"/>
</dbReference>
<comment type="caution">
    <text evidence="10">The sequence shown here is derived from an EMBL/GenBank/DDBJ whole genome shotgun (WGS) entry which is preliminary data.</text>
</comment>
<comment type="similarity">
    <text evidence="2">Belongs to the mitochondrial carrier (TC 2.A.29) family.</text>
</comment>
<evidence type="ECO:0000256" key="1">
    <source>
        <dbReference type="ARBA" id="ARBA00004141"/>
    </source>
</evidence>
<keyword evidence="3" id="KW-0813">Transport</keyword>
<feature type="repeat" description="Solcar" evidence="8">
    <location>
        <begin position="359"/>
        <end position="443"/>
    </location>
</feature>